<dbReference type="InterPro" id="IPR043519">
    <property type="entry name" value="NT_sf"/>
</dbReference>
<dbReference type="RefSeq" id="WP_256709525.1">
    <property type="nucleotide sequence ID" value="NZ_CP101914.1"/>
</dbReference>
<protein>
    <submittedName>
        <fullName evidence="1">GrpB family protein</fullName>
    </submittedName>
</protein>
<gene>
    <name evidence="1" type="ORF">NP439_08200</name>
</gene>
<accession>A0ABY5JX24</accession>
<reference evidence="1" key="1">
    <citation type="submission" date="2022-07" db="EMBL/GenBank/DDBJ databases">
        <title>FELIX.</title>
        <authorList>
            <person name="Wan K.H."/>
            <person name="Park S."/>
            <person name="Lawrence Q."/>
            <person name="Eichenberger J.P."/>
            <person name="Booth B.W."/>
            <person name="Piaggio A.J."/>
            <person name="Chandler J.C."/>
            <person name="Franklin A.B."/>
            <person name="Celniker S.E."/>
        </authorList>
    </citation>
    <scope>NUCLEOTIDE SEQUENCE</scope>
    <source>
        <strain evidence="1">QA-1986 374</strain>
    </source>
</reference>
<dbReference type="PANTHER" id="PTHR34822">
    <property type="entry name" value="GRPB DOMAIN PROTEIN (AFU_ORTHOLOGUE AFUA_1G01530)"/>
    <property type="match status" value="1"/>
</dbReference>
<dbReference type="Proteomes" id="UP001059773">
    <property type="component" value="Chromosome"/>
</dbReference>
<proteinExistence type="predicted"/>
<dbReference type="EMBL" id="CP101914">
    <property type="protein sequence ID" value="UUI04621.1"/>
    <property type="molecule type" value="Genomic_DNA"/>
</dbReference>
<dbReference type="Pfam" id="PF04229">
    <property type="entry name" value="GrpB"/>
    <property type="match status" value="1"/>
</dbReference>
<dbReference type="PANTHER" id="PTHR34822:SF1">
    <property type="entry name" value="GRPB FAMILY PROTEIN"/>
    <property type="match status" value="1"/>
</dbReference>
<organism evidence="1 2">
    <name type="scientific">Oceanobacillus jeddahense</name>
    <dbReference type="NCBI Taxonomy" id="1462527"/>
    <lineage>
        <taxon>Bacteria</taxon>
        <taxon>Bacillati</taxon>
        <taxon>Bacillota</taxon>
        <taxon>Bacilli</taxon>
        <taxon>Bacillales</taxon>
        <taxon>Bacillaceae</taxon>
        <taxon>Oceanobacillus</taxon>
    </lineage>
</organism>
<keyword evidence="2" id="KW-1185">Reference proteome</keyword>
<dbReference type="SUPFAM" id="SSF81301">
    <property type="entry name" value="Nucleotidyltransferase"/>
    <property type="match status" value="1"/>
</dbReference>
<evidence type="ECO:0000313" key="2">
    <source>
        <dbReference type="Proteomes" id="UP001059773"/>
    </source>
</evidence>
<sequence>MEKKIEIVAYRPEWEETFLELKNVLYQQIGDIVLAIEHVGSTSIKKLAAKPILDIDIVIDSYQDFSKITERLQELGYFHEGDLGIEKREVFGRRDSYVPWSEGNRSWMEHHLYVCPKDSEELSRHLAFRDYLRKHPETAEKYQCIKKDLAKTVNSREAYTMGKTGFIEKVMERAMKEKK</sequence>
<name>A0ABY5JX24_9BACI</name>
<dbReference type="InterPro" id="IPR007344">
    <property type="entry name" value="GrpB/CoaE"/>
</dbReference>
<dbReference type="Gene3D" id="3.30.460.10">
    <property type="entry name" value="Beta Polymerase, domain 2"/>
    <property type="match status" value="1"/>
</dbReference>
<evidence type="ECO:0000313" key="1">
    <source>
        <dbReference type="EMBL" id="UUI04621.1"/>
    </source>
</evidence>